<feature type="non-terminal residue" evidence="1">
    <location>
        <position position="204"/>
    </location>
</feature>
<proteinExistence type="predicted"/>
<sequence>MRYPTLADLYVAISDFIENKEKGISNKDVKKNIKNNEAEIVYESGRYTIVVPKTREASILYGTGTKWCVSAKVSENYFEHYSSSGPLYMIFDKANNVKYCFQFPSNEFRYENDVAIRKPIKETLGFADDIMAFLKKAAGRDEYELYADGVHGYAENREIIILYLEKIKYRSENDDEIDGGDIEIDADDIDYEDDLEYYDQSYEK</sequence>
<name>A0A5J4TJF9_9EUKA</name>
<organism evidence="1 2">
    <name type="scientific">Streblomastix strix</name>
    <dbReference type="NCBI Taxonomy" id="222440"/>
    <lineage>
        <taxon>Eukaryota</taxon>
        <taxon>Metamonada</taxon>
        <taxon>Preaxostyla</taxon>
        <taxon>Oxymonadida</taxon>
        <taxon>Streblomastigidae</taxon>
        <taxon>Streblomastix</taxon>
    </lineage>
</organism>
<reference evidence="1 2" key="1">
    <citation type="submission" date="2019-03" db="EMBL/GenBank/DDBJ databases">
        <title>Single cell metagenomics reveals metabolic interactions within the superorganism composed of flagellate Streblomastix strix and complex community of Bacteroidetes bacteria on its surface.</title>
        <authorList>
            <person name="Treitli S.C."/>
            <person name="Kolisko M."/>
            <person name="Husnik F."/>
            <person name="Keeling P."/>
            <person name="Hampl V."/>
        </authorList>
    </citation>
    <scope>NUCLEOTIDE SEQUENCE [LARGE SCALE GENOMIC DNA]</scope>
    <source>
        <strain evidence="1">ST1C</strain>
    </source>
</reference>
<comment type="caution">
    <text evidence="1">The sequence shown here is derived from an EMBL/GenBank/DDBJ whole genome shotgun (WGS) entry which is preliminary data.</text>
</comment>
<evidence type="ECO:0000313" key="1">
    <source>
        <dbReference type="EMBL" id="KAA6358428.1"/>
    </source>
</evidence>
<dbReference type="EMBL" id="SNRW01029870">
    <property type="protein sequence ID" value="KAA6358428.1"/>
    <property type="molecule type" value="Genomic_DNA"/>
</dbReference>
<accession>A0A5J4TJF9</accession>
<gene>
    <name evidence="1" type="ORF">EZS28_046045</name>
</gene>
<dbReference type="Proteomes" id="UP000324800">
    <property type="component" value="Unassembled WGS sequence"/>
</dbReference>
<evidence type="ECO:0000313" key="2">
    <source>
        <dbReference type="Proteomes" id="UP000324800"/>
    </source>
</evidence>
<dbReference type="AlphaFoldDB" id="A0A5J4TJF9"/>
<protein>
    <submittedName>
        <fullName evidence="1">Uncharacterized protein</fullName>
    </submittedName>
</protein>